<feature type="transmembrane region" description="Helical" evidence="7">
    <location>
        <begin position="216"/>
        <end position="249"/>
    </location>
</feature>
<name>A0A497XQM3_9AQUI</name>
<sequence length="396" mass="44735">MEHSLTFIQINLLFIIMFLSAYILKKVRVPPIISYLLVGFLAKFWVHPESTRLIELFKEAGIILLFFFIGLEYSFERLRNMVSIWKPGVVDLLFNFFPVFLLSLMFGFDPILSLLIAGVFYPSSTSIVAKLLMDFKRLASPEAELLIGILIFEDLVAIILLSVLIPVVEFGSVDPGTLPISLFKIVLVLTVFYLFYKLLMPKIQPWLDRVSEEESFVFFLLGLIMVIGVSFKEAGLSEALGAFLLGVLVPETRVMESIEHHLSALKELSIGIFFFFFAYESSLSLPQDLRFVLLLIALGIVLKVISTYLAAYLYGMKKKTRLRTSLSFVPRGEFSVVIASLEPSVKILSIPFIFATALIGSFLFVIAPRVADIFYPPKKKPPKKKAQREPFLTQAS</sequence>
<dbReference type="PANTHER" id="PTHR42751:SF3">
    <property type="entry name" value="SODIUM_GLUTAMATE SYMPORTER"/>
    <property type="match status" value="1"/>
</dbReference>
<comment type="similarity">
    <text evidence="2">Belongs to the monovalent cation:proton antiporter 2 (CPA2) transporter (TC 2.A.37) family.</text>
</comment>
<dbReference type="Pfam" id="PF00999">
    <property type="entry name" value="Na_H_Exchanger"/>
    <property type="match status" value="1"/>
</dbReference>
<feature type="transmembrane region" description="Helical" evidence="7">
    <location>
        <begin position="114"/>
        <end position="133"/>
    </location>
</feature>
<evidence type="ECO:0000256" key="4">
    <source>
        <dbReference type="ARBA" id="ARBA00022692"/>
    </source>
</evidence>
<evidence type="ECO:0000256" key="2">
    <source>
        <dbReference type="ARBA" id="ARBA00005551"/>
    </source>
</evidence>
<evidence type="ECO:0000256" key="3">
    <source>
        <dbReference type="ARBA" id="ARBA00022448"/>
    </source>
</evidence>
<feature type="transmembrane region" description="Helical" evidence="7">
    <location>
        <begin position="350"/>
        <end position="375"/>
    </location>
</feature>
<comment type="subcellular location">
    <subcellularLocation>
        <location evidence="1">Membrane</location>
        <topology evidence="1">Multi-pass membrane protein</topology>
    </subcellularLocation>
</comment>
<evidence type="ECO:0000256" key="5">
    <source>
        <dbReference type="ARBA" id="ARBA00022989"/>
    </source>
</evidence>
<dbReference type="InterPro" id="IPR006153">
    <property type="entry name" value="Cation/H_exchanger_TM"/>
</dbReference>
<dbReference type="InterPro" id="IPR038770">
    <property type="entry name" value="Na+/solute_symporter_sf"/>
</dbReference>
<comment type="caution">
    <text evidence="9">The sequence shown here is derived from an EMBL/GenBank/DDBJ whole genome shotgun (WGS) entry which is preliminary data.</text>
</comment>
<feature type="transmembrane region" description="Helical" evidence="7">
    <location>
        <begin position="31"/>
        <end position="48"/>
    </location>
</feature>
<reference evidence="9 10" key="1">
    <citation type="submission" date="2018-10" db="EMBL/GenBank/DDBJ databases">
        <title>Genomic Encyclopedia of Archaeal and Bacterial Type Strains, Phase II (KMG-II): from individual species to whole genera.</title>
        <authorList>
            <person name="Goeker M."/>
        </authorList>
    </citation>
    <scope>NUCLEOTIDE SEQUENCE [LARGE SCALE GENOMIC DNA]</scope>
    <source>
        <strain evidence="9 10">DSM 16510</strain>
    </source>
</reference>
<keyword evidence="10" id="KW-1185">Reference proteome</keyword>
<keyword evidence="6 7" id="KW-0472">Membrane</keyword>
<evidence type="ECO:0000256" key="6">
    <source>
        <dbReference type="ARBA" id="ARBA00023136"/>
    </source>
</evidence>
<proteinExistence type="inferred from homology"/>
<dbReference type="OrthoDB" id="9781411at2"/>
<keyword evidence="5 7" id="KW-1133">Transmembrane helix</keyword>
<dbReference type="GO" id="GO:0016020">
    <property type="term" value="C:membrane"/>
    <property type="evidence" value="ECO:0007669"/>
    <property type="project" value="UniProtKB-SubCell"/>
</dbReference>
<dbReference type="RefSeq" id="WP_121010460.1">
    <property type="nucleotide sequence ID" value="NZ_RCCJ01000001.1"/>
</dbReference>
<evidence type="ECO:0000256" key="7">
    <source>
        <dbReference type="SAM" id="Phobius"/>
    </source>
</evidence>
<accession>A0A497XQM3</accession>
<dbReference type="Gene3D" id="1.20.1530.20">
    <property type="match status" value="1"/>
</dbReference>
<keyword evidence="4 7" id="KW-0812">Transmembrane</keyword>
<dbReference type="AlphaFoldDB" id="A0A497XQM3"/>
<dbReference type="Proteomes" id="UP000267841">
    <property type="component" value="Unassembled WGS sequence"/>
</dbReference>
<organism evidence="9 10">
    <name type="scientific">Hydrogenivirga caldilitoris</name>
    <dbReference type="NCBI Taxonomy" id="246264"/>
    <lineage>
        <taxon>Bacteria</taxon>
        <taxon>Pseudomonadati</taxon>
        <taxon>Aquificota</taxon>
        <taxon>Aquificia</taxon>
        <taxon>Aquificales</taxon>
        <taxon>Aquificaceae</taxon>
        <taxon>Hydrogenivirga</taxon>
    </lineage>
</organism>
<dbReference type="PANTHER" id="PTHR42751">
    <property type="entry name" value="SODIUM/HYDROGEN EXCHANGER FAMILY/TRKA DOMAIN PROTEIN"/>
    <property type="match status" value="1"/>
</dbReference>
<feature type="transmembrane region" description="Helical" evidence="7">
    <location>
        <begin position="60"/>
        <end position="76"/>
    </location>
</feature>
<feature type="transmembrane region" description="Helical" evidence="7">
    <location>
        <begin position="291"/>
        <end position="314"/>
    </location>
</feature>
<evidence type="ECO:0000256" key="1">
    <source>
        <dbReference type="ARBA" id="ARBA00004141"/>
    </source>
</evidence>
<feature type="transmembrane region" description="Helical" evidence="7">
    <location>
        <begin position="177"/>
        <end position="196"/>
    </location>
</feature>
<dbReference type="GO" id="GO:1902600">
    <property type="term" value="P:proton transmembrane transport"/>
    <property type="evidence" value="ECO:0007669"/>
    <property type="project" value="InterPro"/>
</dbReference>
<keyword evidence="3" id="KW-0813">Transport</keyword>
<gene>
    <name evidence="9" type="ORF">BCF55_0857</name>
</gene>
<feature type="transmembrane region" description="Helical" evidence="7">
    <location>
        <begin position="88"/>
        <end position="108"/>
    </location>
</feature>
<dbReference type="EMBL" id="RCCJ01000001">
    <property type="protein sequence ID" value="RLJ70581.1"/>
    <property type="molecule type" value="Genomic_DNA"/>
</dbReference>
<evidence type="ECO:0000259" key="8">
    <source>
        <dbReference type="Pfam" id="PF00999"/>
    </source>
</evidence>
<feature type="transmembrane region" description="Helical" evidence="7">
    <location>
        <begin position="6"/>
        <end position="24"/>
    </location>
</feature>
<evidence type="ECO:0000313" key="10">
    <source>
        <dbReference type="Proteomes" id="UP000267841"/>
    </source>
</evidence>
<dbReference type="GO" id="GO:0015297">
    <property type="term" value="F:antiporter activity"/>
    <property type="evidence" value="ECO:0007669"/>
    <property type="project" value="InterPro"/>
</dbReference>
<protein>
    <submittedName>
        <fullName evidence="9">Potassium/proton antiporter membrane subunit (CPA2 family)</fullName>
    </submittedName>
</protein>
<evidence type="ECO:0000313" key="9">
    <source>
        <dbReference type="EMBL" id="RLJ70581.1"/>
    </source>
</evidence>
<feature type="transmembrane region" description="Helical" evidence="7">
    <location>
        <begin position="145"/>
        <end position="165"/>
    </location>
</feature>
<feature type="domain" description="Cation/H+ exchanger transmembrane" evidence="8">
    <location>
        <begin position="15"/>
        <end position="365"/>
    </location>
</feature>